<dbReference type="SUPFAM" id="SSF53474">
    <property type="entry name" value="alpha/beta-Hydrolases"/>
    <property type="match status" value="2"/>
</dbReference>
<sequence>MRNRRAETRAVTRHRHVRALGVGLAALAVTIAGCAPLPATGPRLATGDGPGGSSGGGEAAETADRPDWLAPRSDLTWVPCPDGRTGGIPEGAAVECSLLGETPVLRLTATGTPDDAAPLVVVAGPETPAGTLASRLASSGPELIDTRPLVVVDHRGRTGPAGTCLTFPARRTLDGLADRGTDPDSPALRGDLADTSQSCTDQLQGRELDFGSSGAAEDLERLRQQWDVPGLAVMGIGTGARTALAYAGAHPGRLSLLVLDSPAPADGDQEAAARAALDGSDAALRLWAASCTRTECGPGDADEKVEAVTRALDRAREPGVAVPAALLSDVVRSALADLSGASAADASPGDVILGDLAAAAPEDTPGSVRDRAAELAGTSLPYVAGCSDLSRRVPVNRVEELRAEWEQTPPFGEIIAAQLSACSTWPVPGQSPVSVPAETPVLLVGGIADPRAGAAALEPTAGALSAAGATDVRIVTWGAPGAQVILHSGCARGAVVDFLDDPDAAEQSTACPS</sequence>
<evidence type="ECO:0000256" key="1">
    <source>
        <dbReference type="SAM" id="MobiDB-lite"/>
    </source>
</evidence>
<feature type="region of interest" description="Disordered" evidence="1">
    <location>
        <begin position="174"/>
        <end position="195"/>
    </location>
</feature>
<protein>
    <submittedName>
        <fullName evidence="3">Alpha/beta fold hydrolase</fullName>
    </submittedName>
</protein>
<accession>A0AAE4TYV7</accession>
<reference evidence="3" key="1">
    <citation type="submission" date="2023-10" db="EMBL/GenBank/DDBJ databases">
        <title>Development of a sustainable strategy for remediation of hydrocarbon-contaminated territories based on the waste exchange concept.</title>
        <authorList>
            <person name="Krivoruchko A."/>
        </authorList>
    </citation>
    <scope>NUCLEOTIDE SEQUENCE</scope>
    <source>
        <strain evidence="3">IEGM 1175</strain>
    </source>
</reference>
<organism evidence="3 4">
    <name type="scientific">Dietzia maris</name>
    <dbReference type="NCBI Taxonomy" id="37915"/>
    <lineage>
        <taxon>Bacteria</taxon>
        <taxon>Bacillati</taxon>
        <taxon>Actinomycetota</taxon>
        <taxon>Actinomycetes</taxon>
        <taxon>Mycobacteriales</taxon>
        <taxon>Dietziaceae</taxon>
        <taxon>Dietzia</taxon>
    </lineage>
</organism>
<feature type="region of interest" description="Disordered" evidence="1">
    <location>
        <begin position="42"/>
        <end position="66"/>
    </location>
</feature>
<dbReference type="InterPro" id="IPR013595">
    <property type="entry name" value="Pept_S33_TAP-like_C"/>
</dbReference>
<evidence type="ECO:0000313" key="4">
    <source>
        <dbReference type="Proteomes" id="UP001185873"/>
    </source>
</evidence>
<feature type="domain" description="Peptidase S33 tripeptidyl aminopeptidase-like C-terminal" evidence="2">
    <location>
        <begin position="411"/>
        <end position="511"/>
    </location>
</feature>
<evidence type="ECO:0000259" key="2">
    <source>
        <dbReference type="Pfam" id="PF08386"/>
    </source>
</evidence>
<dbReference type="RefSeq" id="WP_317468334.1">
    <property type="nucleotide sequence ID" value="NZ_JAWLKJ010000001.1"/>
</dbReference>
<evidence type="ECO:0000313" key="3">
    <source>
        <dbReference type="EMBL" id="MDV6297750.1"/>
    </source>
</evidence>
<dbReference type="InterPro" id="IPR029058">
    <property type="entry name" value="AB_hydrolase_fold"/>
</dbReference>
<dbReference type="Gene3D" id="3.40.50.1820">
    <property type="entry name" value="alpha/beta hydrolase"/>
    <property type="match status" value="1"/>
</dbReference>
<gene>
    <name evidence="3" type="ORF">R3P82_01355</name>
</gene>
<dbReference type="PROSITE" id="PS51257">
    <property type="entry name" value="PROKAR_LIPOPROTEIN"/>
    <property type="match status" value="1"/>
</dbReference>
<dbReference type="EMBL" id="JAWLKJ010000001">
    <property type="protein sequence ID" value="MDV6297750.1"/>
    <property type="molecule type" value="Genomic_DNA"/>
</dbReference>
<dbReference type="Proteomes" id="UP001185873">
    <property type="component" value="Unassembled WGS sequence"/>
</dbReference>
<proteinExistence type="predicted"/>
<feature type="compositionally biased region" description="Gly residues" evidence="1">
    <location>
        <begin position="48"/>
        <end position="58"/>
    </location>
</feature>
<dbReference type="AlphaFoldDB" id="A0AAE4TYV7"/>
<keyword evidence="3" id="KW-0378">Hydrolase</keyword>
<comment type="caution">
    <text evidence="3">The sequence shown here is derived from an EMBL/GenBank/DDBJ whole genome shotgun (WGS) entry which is preliminary data.</text>
</comment>
<name>A0AAE4TYV7_9ACTN</name>
<dbReference type="GO" id="GO:0016787">
    <property type="term" value="F:hydrolase activity"/>
    <property type="evidence" value="ECO:0007669"/>
    <property type="project" value="UniProtKB-KW"/>
</dbReference>
<dbReference type="Pfam" id="PF08386">
    <property type="entry name" value="Abhydrolase_4"/>
    <property type="match status" value="1"/>
</dbReference>